<evidence type="ECO:0000256" key="1">
    <source>
        <dbReference type="SAM" id="Phobius"/>
    </source>
</evidence>
<organism evidence="2 3">
    <name type="scientific">Adineta steineri</name>
    <dbReference type="NCBI Taxonomy" id="433720"/>
    <lineage>
        <taxon>Eukaryota</taxon>
        <taxon>Metazoa</taxon>
        <taxon>Spiralia</taxon>
        <taxon>Gnathifera</taxon>
        <taxon>Rotifera</taxon>
        <taxon>Eurotatoria</taxon>
        <taxon>Bdelloidea</taxon>
        <taxon>Adinetida</taxon>
        <taxon>Adinetidae</taxon>
        <taxon>Adineta</taxon>
    </lineage>
</organism>
<reference evidence="2" key="1">
    <citation type="submission" date="2021-02" db="EMBL/GenBank/DDBJ databases">
        <authorList>
            <person name="Nowell W R."/>
        </authorList>
    </citation>
    <scope>NUCLEOTIDE SEQUENCE</scope>
</reference>
<gene>
    <name evidence="2" type="ORF">VCS650_LOCUS487</name>
</gene>
<sequence length="213" mass="23653">MYTINRIEPAESIGINPSTIPSGRLHEHRRARKFNWIIFIIICIVVIAAVVTTTLLLTKTEREKASIMEMTTLTSILTSTKTTTTTITTTSSSIEITAIAATTTTISSLSASSLLSSPQFSSLSPSKFSSFSSLILSLPELTLAESTLPPLSSLFELLSSEQLSRLVTNNSINHEREQQYNKRRILFDLNEQNVERLSDWERQSTPLIVSNQC</sequence>
<comment type="caution">
    <text evidence="2">The sequence shown here is derived from an EMBL/GenBank/DDBJ whole genome shotgun (WGS) entry which is preliminary data.</text>
</comment>
<keyword evidence="1" id="KW-0472">Membrane</keyword>
<keyword evidence="1" id="KW-1133">Transmembrane helix</keyword>
<dbReference type="Proteomes" id="UP000663891">
    <property type="component" value="Unassembled WGS sequence"/>
</dbReference>
<dbReference type="EMBL" id="CAJNON010000002">
    <property type="protein sequence ID" value="CAF0738350.1"/>
    <property type="molecule type" value="Genomic_DNA"/>
</dbReference>
<accession>A0A813NT25</accession>
<evidence type="ECO:0000313" key="3">
    <source>
        <dbReference type="Proteomes" id="UP000663891"/>
    </source>
</evidence>
<keyword evidence="1" id="KW-0812">Transmembrane</keyword>
<name>A0A813NT25_9BILA</name>
<protein>
    <submittedName>
        <fullName evidence="2">Uncharacterized protein</fullName>
    </submittedName>
</protein>
<proteinExistence type="predicted"/>
<dbReference type="OrthoDB" id="10218697at2759"/>
<evidence type="ECO:0000313" key="2">
    <source>
        <dbReference type="EMBL" id="CAF0738350.1"/>
    </source>
</evidence>
<feature type="transmembrane region" description="Helical" evidence="1">
    <location>
        <begin position="34"/>
        <end position="57"/>
    </location>
</feature>
<dbReference type="AlphaFoldDB" id="A0A813NT25"/>